<dbReference type="InterPro" id="IPR029006">
    <property type="entry name" value="ADF-H/Gelsolin-like_dom_sf"/>
</dbReference>
<dbReference type="InterPro" id="IPR036180">
    <property type="entry name" value="Gelsolin-like_dom_sf"/>
</dbReference>
<dbReference type="InterPro" id="IPR036886">
    <property type="entry name" value="Villin_headpiece_dom_sf"/>
</dbReference>
<keyword evidence="5" id="KW-0677">Repeat</keyword>
<dbReference type="FunFam" id="3.40.20.10:FF:000004">
    <property type="entry name" value="Gelsolin"/>
    <property type="match status" value="1"/>
</dbReference>
<dbReference type="SUPFAM" id="SSF82754">
    <property type="entry name" value="C-terminal, gelsolin-like domain of Sec23/24"/>
    <property type="match status" value="1"/>
</dbReference>
<feature type="domain" description="HP" evidence="9">
    <location>
        <begin position="745"/>
        <end position="811"/>
    </location>
</feature>
<dbReference type="Gene3D" id="1.10.950.10">
    <property type="entry name" value="Villin headpiece domain"/>
    <property type="match status" value="1"/>
</dbReference>
<accession>Q4RIL7</accession>
<dbReference type="PROSITE" id="PS51089">
    <property type="entry name" value="HP"/>
    <property type="match status" value="1"/>
</dbReference>
<dbReference type="GO" id="GO:0015629">
    <property type="term" value="C:actin cytoskeleton"/>
    <property type="evidence" value="ECO:0007669"/>
    <property type="project" value="TreeGrafter"/>
</dbReference>
<protein>
    <submittedName>
        <fullName evidence="10">(spotted green pufferfish) hypothetical protein</fullName>
    </submittedName>
</protein>
<dbReference type="OrthoDB" id="6375767at2759"/>
<reference evidence="10" key="2">
    <citation type="submission" date="2004-02" db="EMBL/GenBank/DDBJ databases">
        <authorList>
            <consortium name="Genoscope"/>
            <consortium name="Whitehead Institute Centre for Genome Research"/>
        </authorList>
    </citation>
    <scope>NUCLEOTIDE SEQUENCE</scope>
</reference>
<dbReference type="FunFam" id="3.40.20.10:FF:000001">
    <property type="entry name" value="Gelsolin"/>
    <property type="match status" value="1"/>
</dbReference>
<evidence type="ECO:0000256" key="1">
    <source>
        <dbReference type="ARBA" id="ARBA00004245"/>
    </source>
</evidence>
<dbReference type="Pfam" id="PF02209">
    <property type="entry name" value="VHP"/>
    <property type="match status" value="1"/>
</dbReference>
<dbReference type="CDD" id="cd11293">
    <property type="entry name" value="gelsolin_S4_like"/>
    <property type="match status" value="1"/>
</dbReference>
<reference evidence="10" key="1">
    <citation type="journal article" date="2004" name="Nature">
        <title>Genome duplication in the teleost fish Tetraodon nigroviridis reveals the early vertebrate proto-karyotype.</title>
        <authorList>
            <person name="Jaillon O."/>
            <person name="Aury J.-M."/>
            <person name="Brunet F."/>
            <person name="Petit J.-L."/>
            <person name="Stange-Thomann N."/>
            <person name="Mauceli E."/>
            <person name="Bouneau L."/>
            <person name="Fischer C."/>
            <person name="Ozouf-Costaz C."/>
            <person name="Bernot A."/>
            <person name="Nicaud S."/>
            <person name="Jaffe D."/>
            <person name="Fisher S."/>
            <person name="Lutfalla G."/>
            <person name="Dossat C."/>
            <person name="Segurens B."/>
            <person name="Dasilva C."/>
            <person name="Salanoubat M."/>
            <person name="Levy M."/>
            <person name="Boudet N."/>
            <person name="Castellano S."/>
            <person name="Anthouard V."/>
            <person name="Jubin C."/>
            <person name="Castelli V."/>
            <person name="Katinka M."/>
            <person name="Vacherie B."/>
            <person name="Biemont C."/>
            <person name="Skalli Z."/>
            <person name="Cattolico L."/>
            <person name="Poulain J."/>
            <person name="De Berardinis V."/>
            <person name="Cruaud C."/>
            <person name="Duprat S."/>
            <person name="Brottier P."/>
            <person name="Coutanceau J.-P."/>
            <person name="Gouzy J."/>
            <person name="Parra G."/>
            <person name="Lardier G."/>
            <person name="Chapple C."/>
            <person name="McKernan K.J."/>
            <person name="McEwan P."/>
            <person name="Bosak S."/>
            <person name="Kellis M."/>
            <person name="Volff J.-N."/>
            <person name="Guigo R."/>
            <person name="Zody M.C."/>
            <person name="Mesirov J."/>
            <person name="Lindblad-Toh K."/>
            <person name="Birren B."/>
            <person name="Nusbaum C."/>
            <person name="Kahn D."/>
            <person name="Robinson-Rechavi M."/>
            <person name="Laudet V."/>
            <person name="Schachter V."/>
            <person name="Quetier F."/>
            <person name="Saurin W."/>
            <person name="Scarpelli C."/>
            <person name="Wincker P."/>
            <person name="Lander E.S."/>
            <person name="Weissenbach J."/>
            <person name="Roest Crollius H."/>
        </authorList>
    </citation>
    <scope>NUCLEOTIDE SEQUENCE [LARGE SCALE GENOMIC DNA]</scope>
</reference>
<name>Q4RIL7_TETNG</name>
<keyword evidence="8" id="KW-0206">Cytoskeleton</keyword>
<dbReference type="SUPFAM" id="SSF47050">
    <property type="entry name" value="VHP, Villin headpiece domain"/>
    <property type="match status" value="1"/>
</dbReference>
<comment type="similarity">
    <text evidence="2">Belongs to the villin/gelsolin family.</text>
</comment>
<dbReference type="GO" id="GO:0005737">
    <property type="term" value="C:cytoplasm"/>
    <property type="evidence" value="ECO:0007669"/>
    <property type="project" value="TreeGrafter"/>
</dbReference>
<evidence type="ECO:0000256" key="4">
    <source>
        <dbReference type="ARBA" id="ARBA00022490"/>
    </source>
</evidence>
<dbReference type="GO" id="GO:0008154">
    <property type="term" value="P:actin polymerization or depolymerization"/>
    <property type="evidence" value="ECO:0007669"/>
    <property type="project" value="TreeGrafter"/>
</dbReference>
<dbReference type="CDD" id="cd11291">
    <property type="entry name" value="gelsolin_S6_like"/>
    <property type="match status" value="1"/>
</dbReference>
<dbReference type="InterPro" id="IPR007123">
    <property type="entry name" value="Gelsolin-like_dom"/>
</dbReference>
<evidence type="ECO:0000256" key="6">
    <source>
        <dbReference type="ARBA" id="ARBA00022837"/>
    </source>
</evidence>
<dbReference type="EMBL" id="CAAE01015043">
    <property type="protein sequence ID" value="CAG11765.1"/>
    <property type="molecule type" value="Genomic_DNA"/>
</dbReference>
<dbReference type="CDD" id="cd11288">
    <property type="entry name" value="gelsolin_S5_like"/>
    <property type="match status" value="1"/>
</dbReference>
<comment type="subcellular location">
    <subcellularLocation>
        <location evidence="1">Cytoplasm</location>
        <location evidence="1">Cytoskeleton</location>
    </subcellularLocation>
</comment>
<dbReference type="GO" id="GO:0051015">
    <property type="term" value="F:actin filament binding"/>
    <property type="evidence" value="ECO:0007669"/>
    <property type="project" value="InterPro"/>
</dbReference>
<dbReference type="SUPFAM" id="SSF55753">
    <property type="entry name" value="Actin depolymerizing proteins"/>
    <property type="match status" value="5"/>
</dbReference>
<evidence type="ECO:0000259" key="9">
    <source>
        <dbReference type="PROSITE" id="PS51089"/>
    </source>
</evidence>
<dbReference type="CDD" id="cd11292">
    <property type="entry name" value="gelsolin_S3_like"/>
    <property type="match status" value="1"/>
</dbReference>
<comment type="caution">
    <text evidence="10">The sequence shown here is derived from an EMBL/GenBank/DDBJ whole genome shotgun (WGS) entry which is preliminary data.</text>
</comment>
<keyword evidence="4" id="KW-0963">Cytoplasm</keyword>
<keyword evidence="3" id="KW-0117">Actin capping</keyword>
<dbReference type="CDD" id="cd11289">
    <property type="entry name" value="gelsolin_S2_like"/>
    <property type="match status" value="1"/>
</dbReference>
<dbReference type="InterPro" id="IPR003128">
    <property type="entry name" value="Villin_headpiece"/>
</dbReference>
<evidence type="ECO:0000256" key="8">
    <source>
        <dbReference type="ARBA" id="ARBA00023212"/>
    </source>
</evidence>
<evidence type="ECO:0000256" key="2">
    <source>
        <dbReference type="ARBA" id="ARBA00008418"/>
    </source>
</evidence>
<dbReference type="CDD" id="cd11290">
    <property type="entry name" value="gelsolin_S1_like"/>
    <property type="match status" value="1"/>
</dbReference>
<dbReference type="PANTHER" id="PTHR11977">
    <property type="entry name" value="VILLIN"/>
    <property type="match status" value="1"/>
</dbReference>
<dbReference type="GO" id="GO:0005546">
    <property type="term" value="F:phosphatidylinositol-4,5-bisphosphate binding"/>
    <property type="evidence" value="ECO:0007669"/>
    <property type="project" value="TreeGrafter"/>
</dbReference>
<dbReference type="FunFam" id="3.40.20.10:FF:000027">
    <property type="entry name" value="Villin 1"/>
    <property type="match status" value="1"/>
</dbReference>
<dbReference type="InterPro" id="IPR007122">
    <property type="entry name" value="Villin/Gelsolin"/>
</dbReference>
<dbReference type="GO" id="GO:0051016">
    <property type="term" value="P:barbed-end actin filament capping"/>
    <property type="evidence" value="ECO:0007669"/>
    <property type="project" value="TreeGrafter"/>
</dbReference>
<keyword evidence="7" id="KW-0009">Actin-binding</keyword>
<organism evidence="10">
    <name type="scientific">Tetraodon nigroviridis</name>
    <name type="common">Spotted green pufferfish</name>
    <name type="synonym">Chelonodon nigroviridis</name>
    <dbReference type="NCBI Taxonomy" id="99883"/>
    <lineage>
        <taxon>Eukaryota</taxon>
        <taxon>Metazoa</taxon>
        <taxon>Chordata</taxon>
        <taxon>Craniata</taxon>
        <taxon>Vertebrata</taxon>
        <taxon>Euteleostomi</taxon>
        <taxon>Actinopterygii</taxon>
        <taxon>Neopterygii</taxon>
        <taxon>Teleostei</taxon>
        <taxon>Neoteleostei</taxon>
        <taxon>Acanthomorphata</taxon>
        <taxon>Eupercaria</taxon>
        <taxon>Tetraodontiformes</taxon>
        <taxon>Tetradontoidea</taxon>
        <taxon>Tetraodontidae</taxon>
        <taxon>Tetraodon</taxon>
    </lineage>
</organism>
<dbReference type="Pfam" id="PF00626">
    <property type="entry name" value="Gelsolin"/>
    <property type="match status" value="6"/>
</dbReference>
<evidence type="ECO:0000256" key="5">
    <source>
        <dbReference type="ARBA" id="ARBA00022737"/>
    </source>
</evidence>
<gene>
    <name evidence="10" type="ORF">GSTENG00033832001</name>
</gene>
<dbReference type="AlphaFoldDB" id="Q4RIL7"/>
<dbReference type="SMART" id="SM00262">
    <property type="entry name" value="GEL"/>
    <property type="match status" value="6"/>
</dbReference>
<dbReference type="KEGG" id="tng:GSTEN00033832G001"/>
<dbReference type="Gene3D" id="3.40.20.10">
    <property type="entry name" value="Severin"/>
    <property type="match status" value="6"/>
</dbReference>
<evidence type="ECO:0000313" key="10">
    <source>
        <dbReference type="EMBL" id="CAG11765.1"/>
    </source>
</evidence>
<dbReference type="GO" id="GO:0051014">
    <property type="term" value="P:actin filament severing"/>
    <property type="evidence" value="ECO:0007669"/>
    <property type="project" value="TreeGrafter"/>
</dbReference>
<dbReference type="SMART" id="SM00153">
    <property type="entry name" value="VHP"/>
    <property type="match status" value="1"/>
</dbReference>
<proteinExistence type="inferred from homology"/>
<dbReference type="PANTHER" id="PTHR11977:SF33">
    <property type="entry name" value="ADVILLIN"/>
    <property type="match status" value="1"/>
</dbReference>
<evidence type="ECO:0000256" key="7">
    <source>
        <dbReference type="ARBA" id="ARBA00023203"/>
    </source>
</evidence>
<dbReference type="FunFam" id="3.40.20.10:FF:000005">
    <property type="entry name" value="Gelsolin"/>
    <property type="match status" value="1"/>
</dbReference>
<sequence length="811" mass="90978">MDLVQVPEKWYGNFYEGDCYILLSTQKVSSSLSYDIHYWIGSRSTQDEQGAAAVYAIQLDEFLGCAPVQHREVQNHESDTFRGYFKQGIIYKKGGVASGMRHVETNAYDVRRLLHVKGKKRVVAAEVPRRVQRSGVVEVSWMSFNLGDVFLMDMGKSIVQWNGPKSNQQERLKGMLLAKDIRDRERGGRAEVRVVEGEAESSSPQSMEMLNGVLGVRTFDLMDGPPDETFDQEQKSNLMLYHVSDADGQIKVVEVAVRPLTQDLLDHNDCYLLDQGGTKIFVWKGKKASKAERQAAMARALEFISVKNYPVTTNVETVNDGAESALFKQLFQVWTVKDQTQGLGKVHTRGKVAHITQGKFDASSMHVMPEVAAQERMVDDGTGQVWRIENLELVPVDPGCLGYFYGGDCYLVLYTYLVNNRKSYVLYIWQGRHATQDEVAASAFQAVTLDQKYGGEPVQVRVTMGKEPRHFMAIFKGKMVVFEGGTSRKESAADPEPPIRLFQVHGFDQFNTKTIEVPALATSLNSSDVFLLKSQTGVYLWCGKGSSGDERAMAKEVSSAIGRNGPEEIVAEGQEPFEFWELLGGKAAYASSKRLQQAVLDHQPRLFECSNKTGRFIVTEVTHFTQDDLSEDDVMLLDTWDQVFIWIGKEANEVERKESLITCQEYLRTHPGARDPDTPIVLTKQGFEPPTFTGWFLAWDATKWSGGKSYEELKKELGGEASPVCVTPVPNAVVTSQQQECGKSEKMHQLFQPKELIHKSASELPDGVDPTQKEKYLSDSDFCSIFGMTKDEFAGLPGWKQLNMKKEKGMF</sequence>
<keyword evidence="6" id="KW-0106">Calcium</keyword>
<evidence type="ECO:0000256" key="3">
    <source>
        <dbReference type="ARBA" id="ARBA00022467"/>
    </source>
</evidence>
<dbReference type="PRINTS" id="PR00597">
    <property type="entry name" value="GELSOLIN"/>
</dbReference>